<proteinExistence type="predicted"/>
<gene>
    <name evidence="2" type="ORF">M5I08_04595</name>
</gene>
<reference evidence="2" key="1">
    <citation type="submission" date="2022-05" db="EMBL/GenBank/DDBJ databases">
        <title>A methanotrophic Mycobacterium dominates a cave microbial ecosystem.</title>
        <authorList>
            <person name="Van Spanning R.J.M."/>
            <person name="Guan Q."/>
            <person name="Melkonian C."/>
            <person name="Gallant J."/>
            <person name="Polerecky L."/>
            <person name="Flot J.-F."/>
            <person name="Brandt B.W."/>
            <person name="Braster M."/>
            <person name="Iturbe Espinoza P."/>
            <person name="Aerts J."/>
            <person name="Meima-Franke M."/>
            <person name="Piersma S.R."/>
            <person name="Bunduc C."/>
            <person name="Ummels R."/>
            <person name="Pain A."/>
            <person name="Fleming E.J."/>
            <person name="van der Wel N."/>
            <person name="Gherman V.D."/>
            <person name="Sarbu S.M."/>
            <person name="Bodelier P.L.E."/>
            <person name="Bitter W."/>
        </authorList>
    </citation>
    <scope>NUCLEOTIDE SEQUENCE</scope>
    <source>
        <strain evidence="2">Sulfur Cave</strain>
    </source>
</reference>
<dbReference type="RefSeq" id="WP_219069073.1">
    <property type="nucleotide sequence ID" value="NZ_CAJUXY010000049.1"/>
</dbReference>
<feature type="compositionally biased region" description="Pro residues" evidence="1">
    <location>
        <begin position="102"/>
        <end position="116"/>
    </location>
</feature>
<dbReference type="Proteomes" id="UP001056610">
    <property type="component" value="Chromosome"/>
</dbReference>
<organism evidence="2 3">
    <name type="scientific">Candidatus Mycobacterium methanotrophicum</name>
    <dbReference type="NCBI Taxonomy" id="2943498"/>
    <lineage>
        <taxon>Bacteria</taxon>
        <taxon>Bacillati</taxon>
        <taxon>Actinomycetota</taxon>
        <taxon>Actinomycetes</taxon>
        <taxon>Mycobacteriales</taxon>
        <taxon>Mycobacteriaceae</taxon>
        <taxon>Mycobacterium</taxon>
    </lineage>
</organism>
<protein>
    <submittedName>
        <fullName evidence="2">Uncharacterized protein</fullName>
    </submittedName>
</protein>
<sequence>MQNAQDVHKIVDPLPPGEHKGVHVLPTPQQIGDLYDQLTENATQIPSGNYGKGLGKWAVLDDGTKIGLRPDSKWGGPTVEIWDPGDRIPSVSVHLPERSTPEPQPAPEPAPQPHPVQTPATQTPAHDDSGHPSIHVDPPPPGAWATIVGILGVIGGIIGGIGEFAE</sequence>
<keyword evidence="3" id="KW-1185">Reference proteome</keyword>
<evidence type="ECO:0000256" key="1">
    <source>
        <dbReference type="SAM" id="MobiDB-lite"/>
    </source>
</evidence>
<feature type="region of interest" description="Disordered" evidence="1">
    <location>
        <begin position="67"/>
        <end position="140"/>
    </location>
</feature>
<evidence type="ECO:0000313" key="3">
    <source>
        <dbReference type="Proteomes" id="UP001056610"/>
    </source>
</evidence>
<accession>A0ABY4QM82</accession>
<name>A0ABY4QM82_9MYCO</name>
<dbReference type="EMBL" id="CP097320">
    <property type="protein sequence ID" value="UQX11726.1"/>
    <property type="molecule type" value="Genomic_DNA"/>
</dbReference>
<evidence type="ECO:0000313" key="2">
    <source>
        <dbReference type="EMBL" id="UQX11726.1"/>
    </source>
</evidence>